<dbReference type="OrthoDB" id="9803476at2"/>
<feature type="domain" description="DUF4440" evidence="1">
    <location>
        <begin position="10"/>
        <end position="120"/>
    </location>
</feature>
<gene>
    <name evidence="2" type="ORF">GCA01S_029_00380</name>
</gene>
<reference evidence="2 3" key="1">
    <citation type="submission" date="2014-04" db="EMBL/GenBank/DDBJ databases">
        <title>Whole genome shotgun sequence of Geobacillus caldoxylosilyticus NBRC 107762.</title>
        <authorList>
            <person name="Hosoyama A."/>
            <person name="Hosoyama Y."/>
            <person name="Katano-Makiyama Y."/>
            <person name="Tsuchikane K."/>
            <person name="Ohji S."/>
            <person name="Ichikawa N."/>
            <person name="Yamazoe A."/>
            <person name="Fujita N."/>
        </authorList>
    </citation>
    <scope>NUCLEOTIDE SEQUENCE [LARGE SCALE GENOMIC DNA]</scope>
    <source>
        <strain evidence="2 3">NBRC 107762</strain>
    </source>
</reference>
<proteinExistence type="predicted"/>
<protein>
    <recommendedName>
        <fullName evidence="1">DUF4440 domain-containing protein</fullName>
    </recommendedName>
</protein>
<keyword evidence="3" id="KW-1185">Reference proteome</keyword>
<evidence type="ECO:0000313" key="3">
    <source>
        <dbReference type="Proteomes" id="UP000023561"/>
    </source>
</evidence>
<organism evidence="2 3">
    <name type="scientific">Parageobacillus caldoxylosilyticus NBRC 107762</name>
    <dbReference type="NCBI Taxonomy" id="1220594"/>
    <lineage>
        <taxon>Bacteria</taxon>
        <taxon>Bacillati</taxon>
        <taxon>Bacillota</taxon>
        <taxon>Bacilli</taxon>
        <taxon>Bacillales</taxon>
        <taxon>Anoxybacillaceae</taxon>
        <taxon>Saccharococcus</taxon>
    </lineage>
</organism>
<dbReference type="Pfam" id="PF14534">
    <property type="entry name" value="DUF4440"/>
    <property type="match status" value="1"/>
</dbReference>
<evidence type="ECO:0000313" key="2">
    <source>
        <dbReference type="EMBL" id="GAJ39860.1"/>
    </source>
</evidence>
<accession>A0A023DF13</accession>
<dbReference type="Gene3D" id="3.10.450.50">
    <property type="match status" value="1"/>
</dbReference>
<comment type="caution">
    <text evidence="2">The sequence shown here is derived from an EMBL/GenBank/DDBJ whole genome shotgun (WGS) entry which is preliminary data.</text>
</comment>
<dbReference type="NCBIfam" id="TIGR02246">
    <property type="entry name" value="SgcJ/EcaC family oxidoreductase"/>
    <property type="match status" value="1"/>
</dbReference>
<name>A0A023DF13_9BACL</name>
<dbReference type="GeneID" id="301192667"/>
<dbReference type="AlphaFoldDB" id="A0A023DF13"/>
<sequence>MKSSASNEVISLYQKLLDAWNNRSADAMAEQFTEKGELIGFDGSQAIGREEIFSHLQPISENHPTPPYVSKVKNVRFLGSDIAILRAIAGMVPPGHSDIDPKLNAHHTLVAVKSEEGWRIELFQNTPAQFHGRPELVKQMTEELRQLLK</sequence>
<dbReference type="RefSeq" id="WP_042409271.1">
    <property type="nucleotide sequence ID" value="NZ_BAWO01000029.1"/>
</dbReference>
<evidence type="ECO:0000259" key="1">
    <source>
        <dbReference type="Pfam" id="PF14534"/>
    </source>
</evidence>
<dbReference type="Proteomes" id="UP000023561">
    <property type="component" value="Unassembled WGS sequence"/>
</dbReference>
<dbReference type="InterPro" id="IPR011944">
    <property type="entry name" value="Steroid_delta5-4_isomerase"/>
</dbReference>
<dbReference type="InterPro" id="IPR032710">
    <property type="entry name" value="NTF2-like_dom_sf"/>
</dbReference>
<dbReference type="SUPFAM" id="SSF54427">
    <property type="entry name" value="NTF2-like"/>
    <property type="match status" value="1"/>
</dbReference>
<dbReference type="EMBL" id="BAWO01000029">
    <property type="protein sequence ID" value="GAJ39860.1"/>
    <property type="molecule type" value="Genomic_DNA"/>
</dbReference>
<dbReference type="InterPro" id="IPR027843">
    <property type="entry name" value="DUF4440"/>
</dbReference>